<dbReference type="GO" id="GO:0008270">
    <property type="term" value="F:zinc ion binding"/>
    <property type="evidence" value="ECO:0007669"/>
    <property type="project" value="UniProtKB-KW"/>
</dbReference>
<keyword evidence="4" id="KW-1185">Reference proteome</keyword>
<reference evidence="3 4" key="2">
    <citation type="journal article" date="2017" name="Genome Biol.">
        <title>New reference genome sequences of hot pepper reveal the massive evolution of plant disease-resistance genes by retroduplication.</title>
        <authorList>
            <person name="Kim S."/>
            <person name="Park J."/>
            <person name="Yeom S.I."/>
            <person name="Kim Y.M."/>
            <person name="Seo E."/>
            <person name="Kim K.T."/>
            <person name="Kim M.S."/>
            <person name="Lee J.M."/>
            <person name="Cheong K."/>
            <person name="Shin H.S."/>
            <person name="Kim S.B."/>
            <person name="Han K."/>
            <person name="Lee J."/>
            <person name="Park M."/>
            <person name="Lee H.A."/>
            <person name="Lee H.Y."/>
            <person name="Lee Y."/>
            <person name="Oh S."/>
            <person name="Lee J.H."/>
            <person name="Choi E."/>
            <person name="Choi E."/>
            <person name="Lee S.E."/>
            <person name="Jeon J."/>
            <person name="Kim H."/>
            <person name="Choi G."/>
            <person name="Song H."/>
            <person name="Lee J."/>
            <person name="Lee S.C."/>
            <person name="Kwon J.K."/>
            <person name="Lee H.Y."/>
            <person name="Koo N."/>
            <person name="Hong Y."/>
            <person name="Kim R.W."/>
            <person name="Kang W.H."/>
            <person name="Huh J.H."/>
            <person name="Kang B.C."/>
            <person name="Yang T.J."/>
            <person name="Lee Y.H."/>
            <person name="Bennetzen J.L."/>
            <person name="Choi D."/>
        </authorList>
    </citation>
    <scope>NUCLEOTIDE SEQUENCE [LARGE SCALE GENOMIC DNA]</scope>
    <source>
        <strain evidence="4">cv. CM334</strain>
    </source>
</reference>
<dbReference type="Gramene" id="PHT70291">
    <property type="protein sequence ID" value="PHT70291"/>
    <property type="gene ID" value="T459_25395"/>
</dbReference>
<protein>
    <recommendedName>
        <fullName evidence="2">CCHC-type domain-containing protein</fullName>
    </recommendedName>
</protein>
<dbReference type="OMA" id="WHVPLEV"/>
<keyword evidence="1" id="KW-0863">Zinc-finger</keyword>
<dbReference type="Proteomes" id="UP000222542">
    <property type="component" value="Unassembled WGS sequence"/>
</dbReference>
<keyword evidence="1" id="KW-0862">Zinc</keyword>
<organism evidence="3 4">
    <name type="scientific">Capsicum annuum</name>
    <name type="common">Capsicum pepper</name>
    <dbReference type="NCBI Taxonomy" id="4072"/>
    <lineage>
        <taxon>Eukaryota</taxon>
        <taxon>Viridiplantae</taxon>
        <taxon>Streptophyta</taxon>
        <taxon>Embryophyta</taxon>
        <taxon>Tracheophyta</taxon>
        <taxon>Spermatophyta</taxon>
        <taxon>Magnoliopsida</taxon>
        <taxon>eudicotyledons</taxon>
        <taxon>Gunneridae</taxon>
        <taxon>Pentapetalae</taxon>
        <taxon>asterids</taxon>
        <taxon>lamiids</taxon>
        <taxon>Solanales</taxon>
        <taxon>Solanaceae</taxon>
        <taxon>Solanoideae</taxon>
        <taxon>Capsiceae</taxon>
        <taxon>Capsicum</taxon>
    </lineage>
</organism>
<comment type="caution">
    <text evidence="3">The sequence shown here is derived from an EMBL/GenBank/DDBJ whole genome shotgun (WGS) entry which is preliminary data.</text>
</comment>
<evidence type="ECO:0000259" key="2">
    <source>
        <dbReference type="PROSITE" id="PS50158"/>
    </source>
</evidence>
<accession>A0A2G2YL14</accession>
<proteinExistence type="predicted"/>
<dbReference type="EMBL" id="AYRZ02000010">
    <property type="protein sequence ID" value="PHT70291.1"/>
    <property type="molecule type" value="Genomic_DNA"/>
</dbReference>
<feature type="domain" description="CCHC-type" evidence="2">
    <location>
        <begin position="72"/>
        <end position="86"/>
    </location>
</feature>
<evidence type="ECO:0000313" key="3">
    <source>
        <dbReference type="EMBL" id="PHT70291.1"/>
    </source>
</evidence>
<gene>
    <name evidence="3" type="ORF">T459_25395</name>
</gene>
<sequence length="106" mass="12689">MKSYYSDYYKKETLVKIYEIPLCPMPDKRDWHVPLEVLKEVVLPPKYKRPLGRLKKGRQNKSSEKFSTTSNRCGKCGHEGHNRRTCNYFSNRDVTFFLEEEFELFS</sequence>
<evidence type="ECO:0000313" key="4">
    <source>
        <dbReference type="Proteomes" id="UP000222542"/>
    </source>
</evidence>
<dbReference type="InterPro" id="IPR001878">
    <property type="entry name" value="Znf_CCHC"/>
</dbReference>
<dbReference type="PROSITE" id="PS50158">
    <property type="entry name" value="ZF_CCHC"/>
    <property type="match status" value="1"/>
</dbReference>
<keyword evidence="1" id="KW-0479">Metal-binding</keyword>
<reference evidence="3 4" key="1">
    <citation type="journal article" date="2014" name="Nat. Genet.">
        <title>Genome sequence of the hot pepper provides insights into the evolution of pungency in Capsicum species.</title>
        <authorList>
            <person name="Kim S."/>
            <person name="Park M."/>
            <person name="Yeom S.I."/>
            <person name="Kim Y.M."/>
            <person name="Lee J.M."/>
            <person name="Lee H.A."/>
            <person name="Seo E."/>
            <person name="Choi J."/>
            <person name="Cheong K."/>
            <person name="Kim K.T."/>
            <person name="Jung K."/>
            <person name="Lee G.W."/>
            <person name="Oh S.K."/>
            <person name="Bae C."/>
            <person name="Kim S.B."/>
            <person name="Lee H.Y."/>
            <person name="Kim S.Y."/>
            <person name="Kim M.S."/>
            <person name="Kang B.C."/>
            <person name="Jo Y.D."/>
            <person name="Yang H.B."/>
            <person name="Jeong H.J."/>
            <person name="Kang W.H."/>
            <person name="Kwon J.K."/>
            <person name="Shin C."/>
            <person name="Lim J.Y."/>
            <person name="Park J.H."/>
            <person name="Huh J.H."/>
            <person name="Kim J.S."/>
            <person name="Kim B.D."/>
            <person name="Cohen O."/>
            <person name="Paran I."/>
            <person name="Suh M.C."/>
            <person name="Lee S.B."/>
            <person name="Kim Y.K."/>
            <person name="Shin Y."/>
            <person name="Noh S.J."/>
            <person name="Park J."/>
            <person name="Seo Y.S."/>
            <person name="Kwon S.Y."/>
            <person name="Kim H.A."/>
            <person name="Park J.M."/>
            <person name="Kim H.J."/>
            <person name="Choi S.B."/>
            <person name="Bosland P.W."/>
            <person name="Reeves G."/>
            <person name="Jo S.H."/>
            <person name="Lee B.W."/>
            <person name="Cho H.T."/>
            <person name="Choi H.S."/>
            <person name="Lee M.S."/>
            <person name="Yu Y."/>
            <person name="Do Choi Y."/>
            <person name="Park B.S."/>
            <person name="van Deynze A."/>
            <person name="Ashrafi H."/>
            <person name="Hill T."/>
            <person name="Kim W.T."/>
            <person name="Pai H.S."/>
            <person name="Ahn H.K."/>
            <person name="Yeam I."/>
            <person name="Giovannoni J.J."/>
            <person name="Rose J.K."/>
            <person name="Sorensen I."/>
            <person name="Lee S.J."/>
            <person name="Kim R.W."/>
            <person name="Choi I.Y."/>
            <person name="Choi B.S."/>
            <person name="Lim J.S."/>
            <person name="Lee Y.H."/>
            <person name="Choi D."/>
        </authorList>
    </citation>
    <scope>NUCLEOTIDE SEQUENCE [LARGE SCALE GENOMIC DNA]</scope>
    <source>
        <strain evidence="4">cv. CM334</strain>
    </source>
</reference>
<dbReference type="GO" id="GO:0003676">
    <property type="term" value="F:nucleic acid binding"/>
    <property type="evidence" value="ECO:0007669"/>
    <property type="project" value="InterPro"/>
</dbReference>
<name>A0A2G2YL14_CAPAN</name>
<evidence type="ECO:0000256" key="1">
    <source>
        <dbReference type="PROSITE-ProRule" id="PRU00047"/>
    </source>
</evidence>
<dbReference type="AlphaFoldDB" id="A0A2G2YL14"/>